<reference evidence="3" key="1">
    <citation type="submission" date="2023-06" db="EMBL/GenBank/DDBJ databases">
        <title>Genome-scale phylogeny and comparative genomics of the fungal order Sordariales.</title>
        <authorList>
            <consortium name="Lawrence Berkeley National Laboratory"/>
            <person name="Hensen N."/>
            <person name="Bonometti L."/>
            <person name="Westerberg I."/>
            <person name="Brannstrom I.O."/>
            <person name="Guillou S."/>
            <person name="Cros-Aarteil S."/>
            <person name="Calhoun S."/>
            <person name="Haridas S."/>
            <person name="Kuo A."/>
            <person name="Mondo S."/>
            <person name="Pangilinan J."/>
            <person name="Riley R."/>
            <person name="Labutti K."/>
            <person name="Andreopoulos B."/>
            <person name="Lipzen A."/>
            <person name="Chen C."/>
            <person name="Yanf M."/>
            <person name="Daum C."/>
            <person name="Ng V."/>
            <person name="Clum A."/>
            <person name="Steindorff A."/>
            <person name="Ohm R."/>
            <person name="Martin F."/>
            <person name="Silar P."/>
            <person name="Natvig D."/>
            <person name="Lalanne C."/>
            <person name="Gautier V."/>
            <person name="Ament-Velasquez S.L."/>
            <person name="Kruys A."/>
            <person name="Hutchinson M.I."/>
            <person name="Powell A.J."/>
            <person name="Barry K."/>
            <person name="Miller A.N."/>
            <person name="Grigoriev I.V."/>
            <person name="Debuchy R."/>
            <person name="Gladieux P."/>
            <person name="Thoren M.H."/>
            <person name="Johannesson H."/>
        </authorList>
    </citation>
    <scope>NUCLEOTIDE SEQUENCE</scope>
    <source>
        <strain evidence="3">SMH4607-1</strain>
    </source>
</reference>
<gene>
    <name evidence="3" type="ORF">B0H67DRAFT_550063</name>
</gene>
<feature type="region of interest" description="Disordered" evidence="1">
    <location>
        <begin position="1"/>
        <end position="27"/>
    </location>
</feature>
<dbReference type="Proteomes" id="UP001172102">
    <property type="component" value="Unassembled WGS sequence"/>
</dbReference>
<dbReference type="EMBL" id="JAUKUA010000002">
    <property type="protein sequence ID" value="KAK0724237.1"/>
    <property type="molecule type" value="Genomic_DNA"/>
</dbReference>
<feature type="compositionally biased region" description="Basic and acidic residues" evidence="1">
    <location>
        <begin position="1"/>
        <end position="18"/>
    </location>
</feature>
<evidence type="ECO:0000313" key="3">
    <source>
        <dbReference type="EMBL" id="KAK0724237.1"/>
    </source>
</evidence>
<evidence type="ECO:0000259" key="2">
    <source>
        <dbReference type="Pfam" id="PF12770"/>
    </source>
</evidence>
<accession>A0AA40E412</accession>
<sequence length="422" mass="46099">MRMFDDRRSRPSLDEHKLSLAGSSQTQGLHFKAARTAVKWHRSLDRTDAGPADSPQLSNAFKALERGKTRSLLDLMAASSSSSSIHISLPLSERVVWDEYRRTSASLAAKRGLLRQQYTGDEPDKARIARWEGDISDGEARLAQLEGRLFTEKSPAARRFVTETDVRDIDSIRPRLDAETAILQYSYRGGDVIVWAITKDGMAEVHHLSACETELELPVKRFREQCQSPVQNYAAPSEAPDAAGADGEWLAGLLLPFGAAIMDKFHLIVVAYQDLHALPFHALPHQGGPLLAAHLVTYLPSASCIGYLESHSACDSGFKVLAVGNPSNMAYEHAVSGERCSLKALRFAEAEARMVGQVNAASKSLVGREATKEAVASAMGDFDALHFATHRLPCPEVPMLSSVALADGEQLTVGECLVRRLR</sequence>
<feature type="domain" description="CHAT" evidence="2">
    <location>
        <begin position="247"/>
        <end position="415"/>
    </location>
</feature>
<proteinExistence type="predicted"/>
<dbReference type="AlphaFoldDB" id="A0AA40E412"/>
<name>A0AA40E412_9PEZI</name>
<keyword evidence="4" id="KW-1185">Reference proteome</keyword>
<comment type="caution">
    <text evidence="3">The sequence shown here is derived from an EMBL/GenBank/DDBJ whole genome shotgun (WGS) entry which is preliminary data.</text>
</comment>
<evidence type="ECO:0000256" key="1">
    <source>
        <dbReference type="SAM" id="MobiDB-lite"/>
    </source>
</evidence>
<protein>
    <submittedName>
        <fullName evidence="3">CHAT domain-containing protein</fullName>
    </submittedName>
</protein>
<evidence type="ECO:0000313" key="4">
    <source>
        <dbReference type="Proteomes" id="UP001172102"/>
    </source>
</evidence>
<organism evidence="3 4">
    <name type="scientific">Lasiosphaeris hirsuta</name>
    <dbReference type="NCBI Taxonomy" id="260670"/>
    <lineage>
        <taxon>Eukaryota</taxon>
        <taxon>Fungi</taxon>
        <taxon>Dikarya</taxon>
        <taxon>Ascomycota</taxon>
        <taxon>Pezizomycotina</taxon>
        <taxon>Sordariomycetes</taxon>
        <taxon>Sordariomycetidae</taxon>
        <taxon>Sordariales</taxon>
        <taxon>Lasiosphaeriaceae</taxon>
        <taxon>Lasiosphaeris</taxon>
    </lineage>
</organism>
<dbReference type="Pfam" id="PF12770">
    <property type="entry name" value="CHAT"/>
    <property type="match status" value="1"/>
</dbReference>
<dbReference type="InterPro" id="IPR024983">
    <property type="entry name" value="CHAT_dom"/>
</dbReference>